<dbReference type="RefSeq" id="WP_135658996.1">
    <property type="nucleotide sequence ID" value="NZ_JAJUFJ010000011.1"/>
</dbReference>
<feature type="domain" description="N-acetyltransferase" evidence="3">
    <location>
        <begin position="3"/>
        <end position="161"/>
    </location>
</feature>
<dbReference type="EMBL" id="SRMQ01000004">
    <property type="protein sequence ID" value="TGJ76707.1"/>
    <property type="molecule type" value="Genomic_DNA"/>
</dbReference>
<name>A0A4Z0Y1K6_9FIRM</name>
<gene>
    <name evidence="4" type="primary">ywnH</name>
    <name evidence="4" type="ORF">CAGA_12500</name>
</gene>
<dbReference type="PROSITE" id="PS51186">
    <property type="entry name" value="GNAT"/>
    <property type="match status" value="1"/>
</dbReference>
<dbReference type="AlphaFoldDB" id="A0A4Z0Y1K6"/>
<evidence type="ECO:0000259" key="3">
    <source>
        <dbReference type="PROSITE" id="PS51186"/>
    </source>
</evidence>
<keyword evidence="2 4" id="KW-0012">Acyltransferase</keyword>
<dbReference type="Pfam" id="PF00583">
    <property type="entry name" value="Acetyltransf_1"/>
    <property type="match status" value="1"/>
</dbReference>
<dbReference type="SUPFAM" id="SSF55729">
    <property type="entry name" value="Acyl-CoA N-acyltransferases (Nat)"/>
    <property type="match status" value="1"/>
</dbReference>
<dbReference type="Proteomes" id="UP000297714">
    <property type="component" value="Unassembled WGS sequence"/>
</dbReference>
<dbReference type="InterPro" id="IPR000182">
    <property type="entry name" value="GNAT_dom"/>
</dbReference>
<organism evidence="4 5">
    <name type="scientific">Caproiciproducens galactitolivorans</name>
    <dbReference type="NCBI Taxonomy" id="642589"/>
    <lineage>
        <taxon>Bacteria</taxon>
        <taxon>Bacillati</taxon>
        <taxon>Bacillota</taxon>
        <taxon>Clostridia</taxon>
        <taxon>Eubacteriales</taxon>
        <taxon>Acutalibacteraceae</taxon>
        <taxon>Caproiciproducens</taxon>
    </lineage>
</organism>
<comment type="caution">
    <text evidence="4">The sequence shown here is derived from an EMBL/GenBank/DDBJ whole genome shotgun (WGS) entry which is preliminary data.</text>
</comment>
<reference evidence="4 5" key="1">
    <citation type="submission" date="2019-04" db="EMBL/GenBank/DDBJ databases">
        <authorList>
            <person name="Poehlein A."/>
            <person name="Bengelsdorf F.R."/>
            <person name="Duerre P."/>
            <person name="Daniel R."/>
        </authorList>
    </citation>
    <scope>NUCLEOTIDE SEQUENCE [LARGE SCALE GENOMIC DNA]</scope>
    <source>
        <strain evidence="4 5">BS-1</strain>
    </source>
</reference>
<evidence type="ECO:0000313" key="4">
    <source>
        <dbReference type="EMBL" id="TGJ76707.1"/>
    </source>
</evidence>
<proteinExistence type="predicted"/>
<evidence type="ECO:0000256" key="1">
    <source>
        <dbReference type="ARBA" id="ARBA00022679"/>
    </source>
</evidence>
<keyword evidence="1 4" id="KW-0808">Transferase</keyword>
<dbReference type="PANTHER" id="PTHR43072">
    <property type="entry name" value="N-ACETYLTRANSFERASE"/>
    <property type="match status" value="1"/>
</dbReference>
<dbReference type="InterPro" id="IPR016181">
    <property type="entry name" value="Acyl_CoA_acyltransferase"/>
</dbReference>
<dbReference type="GO" id="GO:0102971">
    <property type="term" value="F:phosphinothricin N-acetyltransferase activity"/>
    <property type="evidence" value="ECO:0007669"/>
    <property type="project" value="UniProtKB-EC"/>
</dbReference>
<evidence type="ECO:0000313" key="5">
    <source>
        <dbReference type="Proteomes" id="UP000297714"/>
    </source>
</evidence>
<dbReference type="CDD" id="cd04301">
    <property type="entry name" value="NAT_SF"/>
    <property type="match status" value="1"/>
</dbReference>
<dbReference type="OrthoDB" id="9798006at2"/>
<dbReference type="PANTHER" id="PTHR43072:SF23">
    <property type="entry name" value="UPF0039 PROTEIN C11D3.02C"/>
    <property type="match status" value="1"/>
</dbReference>
<keyword evidence="5" id="KW-1185">Reference proteome</keyword>
<evidence type="ECO:0000256" key="2">
    <source>
        <dbReference type="ARBA" id="ARBA00023315"/>
    </source>
</evidence>
<dbReference type="Gene3D" id="3.40.630.30">
    <property type="match status" value="1"/>
</dbReference>
<protein>
    <submittedName>
        <fullName evidence="4">Putative phosphinothricin acetyltransferase YwnH</fullName>
        <ecNumber evidence="4">2.3.1.183</ecNumber>
    </submittedName>
</protein>
<dbReference type="EC" id="2.3.1.183" evidence="4"/>
<accession>A0A4Z0Y1K6</accession>
<sequence>MEDFIRPFKESDWNKVQKIYHQGIDTNLATFQTMCPTYEIWNKTYLQKCRYIYEQNGRILGWIALSPVSNETAYSGVAEVSVYVENKSKHQGIGTLLLDKVIKESEKEGFWTLQATIMHNNYSCILLFQKCGFREVGFRNKIARDRFGTWRKTVLMEKRSKSDMLSNCCDSKPV</sequence>